<evidence type="ECO:0000313" key="2">
    <source>
        <dbReference type="Proteomes" id="UP000037035"/>
    </source>
</evidence>
<comment type="caution">
    <text evidence="1">The sequence shown here is derived from an EMBL/GenBank/DDBJ whole genome shotgun (WGS) entry which is preliminary data.</text>
</comment>
<dbReference type="VEuPathDB" id="FungiDB:VP01_602g1"/>
<protein>
    <submittedName>
        <fullName evidence="1">Uncharacterized protein</fullName>
    </submittedName>
</protein>
<dbReference type="AlphaFoldDB" id="A0A0L6UHE5"/>
<accession>A0A0L6UHE5</accession>
<dbReference type="EMBL" id="LAVV01011308">
    <property type="protein sequence ID" value="KNZ47938.1"/>
    <property type="molecule type" value="Genomic_DNA"/>
</dbReference>
<keyword evidence="2" id="KW-1185">Reference proteome</keyword>
<evidence type="ECO:0000313" key="1">
    <source>
        <dbReference type="EMBL" id="KNZ47938.1"/>
    </source>
</evidence>
<gene>
    <name evidence="1" type="ORF">VP01_602g1</name>
</gene>
<dbReference type="Proteomes" id="UP000037035">
    <property type="component" value="Unassembled WGS sequence"/>
</dbReference>
<organism evidence="1 2">
    <name type="scientific">Puccinia sorghi</name>
    <dbReference type="NCBI Taxonomy" id="27349"/>
    <lineage>
        <taxon>Eukaryota</taxon>
        <taxon>Fungi</taxon>
        <taxon>Dikarya</taxon>
        <taxon>Basidiomycota</taxon>
        <taxon>Pucciniomycotina</taxon>
        <taxon>Pucciniomycetes</taxon>
        <taxon>Pucciniales</taxon>
        <taxon>Pucciniaceae</taxon>
        <taxon>Puccinia</taxon>
    </lineage>
</organism>
<sequence>MEIGKLFTLHLLAQTSKHKSHTGGSLRRFLALRLPQGGTWALSPDFQSDLIQVPQLWRLRVSPPGKLNCATIQPIPISLWTGTVHFVEAMDFSSWRERVLLRQVLWSLWVVGGCRFESCSPHAFTWVTTHIFPSFYFLCHLLSAPSRRPIQALATQPIATKFFVFHFGGLGVPSDSSSKIDTDHIFPCPRHGAPSHPLTWSSVPIACKPAFLSLHTPGKKVRNLYGGSLTYPYLILSLSTSVSLLYPNLPCINYQNLIYENQFYLMEGGILKHSATVIQPTQCTREGFGWTKRTGNITDSSLKKNGSNMYNSSRKVSNRAMAIGKDKVRIKRVKKMRLRLRRGSKHRRNDRSKRLINSPNIRGCDSKMMRDYCWLRFKRYFGKLGYPRKEGVTRFLAEFALDSTNVELSFVECLLSKWISRCLVK</sequence>
<proteinExistence type="predicted"/>
<name>A0A0L6UHE5_9BASI</name>
<reference evidence="1 2" key="1">
    <citation type="submission" date="2015-08" db="EMBL/GenBank/DDBJ databases">
        <title>Next Generation Sequencing and Analysis of the Genome of Puccinia sorghi L Schw, the Causal Agent of Maize Common Rust.</title>
        <authorList>
            <person name="Rochi L."/>
            <person name="Burguener G."/>
            <person name="Darino M."/>
            <person name="Turjanski A."/>
            <person name="Kreff E."/>
            <person name="Dieguez M.J."/>
            <person name="Sacco F."/>
        </authorList>
    </citation>
    <scope>NUCLEOTIDE SEQUENCE [LARGE SCALE GENOMIC DNA]</scope>
    <source>
        <strain evidence="1 2">RO10H11247</strain>
    </source>
</reference>